<evidence type="ECO:0000313" key="3">
    <source>
        <dbReference type="Proteomes" id="UP000634229"/>
    </source>
</evidence>
<dbReference type="Pfam" id="PF19979">
    <property type="entry name" value="DUF6415"/>
    <property type="match status" value="1"/>
</dbReference>
<protein>
    <submittedName>
        <fullName evidence="2">Uncharacterized protein</fullName>
    </submittedName>
</protein>
<dbReference type="EMBL" id="JAERRF010000034">
    <property type="protein sequence ID" value="MBL1101911.1"/>
    <property type="molecule type" value="Genomic_DNA"/>
</dbReference>
<organism evidence="2 3">
    <name type="scientific">Streptomyces coffeae</name>
    <dbReference type="NCBI Taxonomy" id="621382"/>
    <lineage>
        <taxon>Bacteria</taxon>
        <taxon>Bacillati</taxon>
        <taxon>Actinomycetota</taxon>
        <taxon>Actinomycetes</taxon>
        <taxon>Kitasatosporales</taxon>
        <taxon>Streptomycetaceae</taxon>
        <taxon>Streptomyces</taxon>
    </lineage>
</organism>
<feature type="compositionally biased region" description="Basic and acidic residues" evidence="1">
    <location>
        <begin position="1"/>
        <end position="16"/>
    </location>
</feature>
<dbReference type="Proteomes" id="UP000634229">
    <property type="component" value="Unassembled WGS sequence"/>
</dbReference>
<dbReference type="RefSeq" id="WP_201881872.1">
    <property type="nucleotide sequence ID" value="NZ_JAERRF010000034.1"/>
</dbReference>
<sequence>MAKPAERSEHCPDHYPRATGPESLPHSVLPIDRLGGLPRRQRRHLNVELARPAPVATVHTFIASLHNSFIYDEGIDDDLDTAFGLQSALLAMEDVQGLVPRIRRHLGQLLNIAVQRAAGAPSAELTVIVNRAQQLEVEAPPADLASARGYVRRLALVAENVLEVLTAETTDTVGSTHVEGRWSA</sequence>
<feature type="region of interest" description="Disordered" evidence="1">
    <location>
        <begin position="1"/>
        <end position="27"/>
    </location>
</feature>
<evidence type="ECO:0000313" key="2">
    <source>
        <dbReference type="EMBL" id="MBL1101911.1"/>
    </source>
</evidence>
<reference evidence="2 3" key="1">
    <citation type="submission" date="2021-01" db="EMBL/GenBank/DDBJ databases">
        <title>WGS of actinomycetes isolated from Thailand.</title>
        <authorList>
            <person name="Thawai C."/>
        </authorList>
    </citation>
    <scope>NUCLEOTIDE SEQUENCE [LARGE SCALE GENOMIC DNA]</scope>
    <source>
        <strain evidence="2 3">CA1R205</strain>
    </source>
</reference>
<evidence type="ECO:0000256" key="1">
    <source>
        <dbReference type="SAM" id="MobiDB-lite"/>
    </source>
</evidence>
<comment type="caution">
    <text evidence="2">The sequence shown here is derived from an EMBL/GenBank/DDBJ whole genome shotgun (WGS) entry which is preliminary data.</text>
</comment>
<gene>
    <name evidence="2" type="ORF">JK363_35820</name>
</gene>
<keyword evidence="3" id="KW-1185">Reference proteome</keyword>
<dbReference type="InterPro" id="IPR046300">
    <property type="entry name" value="DUF6415"/>
</dbReference>
<name>A0ABS1NP98_9ACTN</name>
<proteinExistence type="predicted"/>
<accession>A0ABS1NP98</accession>